<evidence type="ECO:0000256" key="8">
    <source>
        <dbReference type="ARBA" id="ARBA00022967"/>
    </source>
</evidence>
<feature type="transmembrane region" description="Helical" evidence="16">
    <location>
        <begin position="137"/>
        <end position="157"/>
    </location>
</feature>
<keyword evidence="8" id="KW-1278">Translocase</keyword>
<evidence type="ECO:0000256" key="4">
    <source>
        <dbReference type="ARBA" id="ARBA00021095"/>
    </source>
</evidence>
<evidence type="ECO:0000256" key="15">
    <source>
        <dbReference type="ARBA" id="ARBA00049551"/>
    </source>
</evidence>
<dbReference type="EMBL" id="JX313691">
    <property type="protein sequence ID" value="AFQ62418.1"/>
    <property type="molecule type" value="Genomic_DNA"/>
</dbReference>
<dbReference type="GO" id="GO:0031966">
    <property type="term" value="C:mitochondrial membrane"/>
    <property type="evidence" value="ECO:0007669"/>
    <property type="project" value="UniProtKB-SubCell"/>
</dbReference>
<keyword evidence="7 16" id="KW-0812">Transmembrane</keyword>
<feature type="transmembrane region" description="Helical" evidence="16">
    <location>
        <begin position="49"/>
        <end position="71"/>
    </location>
</feature>
<dbReference type="PANTHER" id="PTHR11435">
    <property type="entry name" value="NADH UBIQUINONE OXIDOREDUCTASE SUBUNIT ND6"/>
    <property type="match status" value="1"/>
</dbReference>
<evidence type="ECO:0000256" key="7">
    <source>
        <dbReference type="ARBA" id="ARBA00022692"/>
    </source>
</evidence>
<reference evidence="17" key="1">
    <citation type="submission" date="2012-07" db="EMBL/GenBank/DDBJ databases">
        <title>Mitogenomics of the Coleoptera under dense taxon sampling.</title>
        <authorList>
            <person name="Timmermans M.J.T.N."/>
            <person name="Lim J."/>
            <person name="Dodsworth S."/>
            <person name="Haran J."/>
            <person name="Ahrens D."/>
            <person name="Bocak L."/>
            <person name="London A."/>
            <person name="Culverwell L."/>
            <person name="Vogler A.P."/>
        </authorList>
    </citation>
    <scope>NUCLEOTIDE SEQUENCE</scope>
</reference>
<keyword evidence="6" id="KW-0679">Respiratory chain</keyword>
<evidence type="ECO:0000256" key="16">
    <source>
        <dbReference type="SAM" id="Phobius"/>
    </source>
</evidence>
<keyword evidence="9" id="KW-0249">Electron transport</keyword>
<evidence type="ECO:0000256" key="14">
    <source>
        <dbReference type="ARBA" id="ARBA00031019"/>
    </source>
</evidence>
<evidence type="ECO:0000313" key="17">
    <source>
        <dbReference type="EMBL" id="AFQ62418.1"/>
    </source>
</evidence>
<evidence type="ECO:0000256" key="12">
    <source>
        <dbReference type="ARBA" id="ARBA00023128"/>
    </source>
</evidence>
<feature type="transmembrane region" description="Helical" evidence="16">
    <location>
        <begin position="21"/>
        <end position="43"/>
    </location>
</feature>
<dbReference type="PANTHER" id="PTHR11435:SF1">
    <property type="entry name" value="NADH-UBIQUINONE OXIDOREDUCTASE CHAIN 6"/>
    <property type="match status" value="1"/>
</dbReference>
<comment type="catalytic activity">
    <reaction evidence="15">
        <text>a ubiquinone + NADH + 5 H(+)(in) = a ubiquinol + NAD(+) + 4 H(+)(out)</text>
        <dbReference type="Rhea" id="RHEA:29091"/>
        <dbReference type="Rhea" id="RHEA-COMP:9565"/>
        <dbReference type="Rhea" id="RHEA-COMP:9566"/>
        <dbReference type="ChEBI" id="CHEBI:15378"/>
        <dbReference type="ChEBI" id="CHEBI:16389"/>
        <dbReference type="ChEBI" id="CHEBI:17976"/>
        <dbReference type="ChEBI" id="CHEBI:57540"/>
        <dbReference type="ChEBI" id="CHEBI:57945"/>
        <dbReference type="EC" id="7.1.1.2"/>
    </reaction>
</comment>
<sequence length="168" mass="19672">MIKIMLTMNFISSTLFMFLNHPLSMGLILMIQTISISFITSMICLSSWFSYILFLIMIGGMLILFMYMTSIASNELLKLSNKLIMSSIMFLFIYMIMFKLPFMLKNNNNLMEFESSMMMIQENSFLLKKLYSNPNNLITLMIIFYLLITLIMSINITNMNMGPLRQKF</sequence>
<evidence type="ECO:0000256" key="5">
    <source>
        <dbReference type="ARBA" id="ARBA00022448"/>
    </source>
</evidence>
<evidence type="ECO:0000256" key="13">
    <source>
        <dbReference type="ARBA" id="ARBA00023136"/>
    </source>
</evidence>
<dbReference type="GO" id="GO:0008137">
    <property type="term" value="F:NADH dehydrogenase (ubiquinone) activity"/>
    <property type="evidence" value="ECO:0007669"/>
    <property type="project" value="UniProtKB-EC"/>
</dbReference>
<evidence type="ECO:0000256" key="11">
    <source>
        <dbReference type="ARBA" id="ARBA00023027"/>
    </source>
</evidence>
<dbReference type="AlphaFoldDB" id="S4SVX2"/>
<keyword evidence="13 16" id="KW-0472">Membrane</keyword>
<protein>
    <recommendedName>
        <fullName evidence="4">NADH-ubiquinone oxidoreductase chain 6</fullName>
        <ecNumber evidence="3">7.1.1.2</ecNumber>
    </recommendedName>
    <alternativeName>
        <fullName evidence="14">NADH dehydrogenase subunit 6</fullName>
    </alternativeName>
</protein>
<feature type="transmembrane region" description="Helical" evidence="16">
    <location>
        <begin position="83"/>
        <end position="104"/>
    </location>
</feature>
<evidence type="ECO:0000256" key="2">
    <source>
        <dbReference type="ARBA" id="ARBA00005698"/>
    </source>
</evidence>
<dbReference type="EC" id="7.1.1.2" evidence="3"/>
<comment type="subcellular location">
    <subcellularLocation>
        <location evidence="1">Mitochondrion membrane</location>
        <topology evidence="1">Multi-pass membrane protein</topology>
    </subcellularLocation>
</comment>
<keyword evidence="12 17" id="KW-0496">Mitochondrion</keyword>
<proteinExistence type="inferred from homology"/>
<evidence type="ECO:0000256" key="3">
    <source>
        <dbReference type="ARBA" id="ARBA00012944"/>
    </source>
</evidence>
<keyword evidence="5" id="KW-0813">Transport</keyword>
<name>S4SVX2_9COLE</name>
<evidence type="ECO:0000256" key="10">
    <source>
        <dbReference type="ARBA" id="ARBA00022989"/>
    </source>
</evidence>
<dbReference type="InterPro" id="IPR050269">
    <property type="entry name" value="ComplexI_Subunit6"/>
</dbReference>
<comment type="similarity">
    <text evidence="2">Belongs to the complex I subunit 6 family.</text>
</comment>
<evidence type="ECO:0000256" key="6">
    <source>
        <dbReference type="ARBA" id="ARBA00022660"/>
    </source>
</evidence>
<organism evidence="17">
    <name type="scientific">Meru phyllisae</name>
    <dbReference type="NCBI Taxonomy" id="535381"/>
    <lineage>
        <taxon>Eukaryota</taxon>
        <taxon>Metazoa</taxon>
        <taxon>Ecdysozoa</taxon>
        <taxon>Arthropoda</taxon>
        <taxon>Hexapoda</taxon>
        <taxon>Insecta</taxon>
        <taxon>Pterygota</taxon>
        <taxon>Neoptera</taxon>
        <taxon>Endopterygota</taxon>
        <taxon>Coleoptera</taxon>
        <taxon>Adephaga</taxon>
        <taxon>Dytiscoidea</taxon>
        <taxon>Meruidae</taxon>
        <taxon>Meru</taxon>
    </lineage>
</organism>
<gene>
    <name evidence="17" type="primary">ND6</name>
</gene>
<evidence type="ECO:0000256" key="1">
    <source>
        <dbReference type="ARBA" id="ARBA00004225"/>
    </source>
</evidence>
<accession>S4SVX2</accession>
<evidence type="ECO:0000256" key="9">
    <source>
        <dbReference type="ARBA" id="ARBA00022982"/>
    </source>
</evidence>
<keyword evidence="11" id="KW-0520">NAD</keyword>
<keyword evidence="10 16" id="KW-1133">Transmembrane helix</keyword>
<geneLocation type="mitochondrion" evidence="17"/>